<organism evidence="2 3">
    <name type="scientific">Eschrichtius robustus</name>
    <name type="common">California gray whale</name>
    <name type="synonym">Eschrichtius gibbosus</name>
    <dbReference type="NCBI Taxonomy" id="9764"/>
    <lineage>
        <taxon>Eukaryota</taxon>
        <taxon>Metazoa</taxon>
        <taxon>Chordata</taxon>
        <taxon>Craniata</taxon>
        <taxon>Vertebrata</taxon>
        <taxon>Euteleostomi</taxon>
        <taxon>Mammalia</taxon>
        <taxon>Eutheria</taxon>
        <taxon>Laurasiatheria</taxon>
        <taxon>Artiodactyla</taxon>
        <taxon>Whippomorpha</taxon>
        <taxon>Cetacea</taxon>
        <taxon>Mysticeti</taxon>
        <taxon>Eschrichtiidae</taxon>
        <taxon>Eschrichtius</taxon>
    </lineage>
</organism>
<evidence type="ECO:0000313" key="3">
    <source>
        <dbReference type="Proteomes" id="UP001159641"/>
    </source>
</evidence>
<reference evidence="2 3" key="1">
    <citation type="submission" date="2022-11" db="EMBL/GenBank/DDBJ databases">
        <title>Whole genome sequence of Eschrichtius robustus ER-17-0199.</title>
        <authorList>
            <person name="Bruniche-Olsen A."/>
            <person name="Black A.N."/>
            <person name="Fields C.J."/>
            <person name="Walden K."/>
            <person name="Dewoody J.A."/>
        </authorList>
    </citation>
    <scope>NUCLEOTIDE SEQUENCE [LARGE SCALE GENOMIC DNA]</scope>
    <source>
        <strain evidence="2">ER-17-0199</strain>
        <tissue evidence="2">Blubber</tissue>
    </source>
</reference>
<dbReference type="AlphaFoldDB" id="A0AB34HBY5"/>
<evidence type="ECO:0000256" key="1">
    <source>
        <dbReference type="SAM" id="MobiDB-lite"/>
    </source>
</evidence>
<comment type="caution">
    <text evidence="2">The sequence shown here is derived from an EMBL/GenBank/DDBJ whole genome shotgun (WGS) entry which is preliminary data.</text>
</comment>
<accession>A0AB34HBY5</accession>
<feature type="region of interest" description="Disordered" evidence="1">
    <location>
        <begin position="1"/>
        <end position="25"/>
    </location>
</feature>
<dbReference type="EMBL" id="JAIQCJ010001357">
    <property type="protein sequence ID" value="KAJ8790322.1"/>
    <property type="molecule type" value="Genomic_DNA"/>
</dbReference>
<keyword evidence="3" id="KW-1185">Reference proteome</keyword>
<protein>
    <submittedName>
        <fullName evidence="2">Uncharacterized protein</fullName>
    </submittedName>
</protein>
<gene>
    <name evidence="2" type="ORF">J1605_021399</name>
</gene>
<name>A0AB34HBY5_ESCRO</name>
<dbReference type="Proteomes" id="UP001159641">
    <property type="component" value="Unassembled WGS sequence"/>
</dbReference>
<sequence>MRLQRGPGLSPSGREPCLGSCERSEPTLDTSITLMENRARGVEDPPAWPAGDMGKIQYLVCDHSDQKALLHLSHQEKAAEDTECWTSILLHSRCHSPLLQAVSSQIQPASS</sequence>
<proteinExistence type="predicted"/>
<evidence type="ECO:0000313" key="2">
    <source>
        <dbReference type="EMBL" id="KAJ8790322.1"/>
    </source>
</evidence>